<evidence type="ECO:0000259" key="13">
    <source>
        <dbReference type="SMART" id="SM00656"/>
    </source>
</evidence>
<comment type="similarity">
    <text evidence="2 11">Belongs to the polysaccharide lyase 1 family.</text>
</comment>
<dbReference type="GO" id="GO:0000272">
    <property type="term" value="P:polysaccharide catabolic process"/>
    <property type="evidence" value="ECO:0007669"/>
    <property type="project" value="UniProtKB-KW"/>
</dbReference>
<dbReference type="OrthoDB" id="1637350at2759"/>
<comment type="catalytic activity">
    <reaction evidence="8">
        <text>Eliminative cleavage of (1-&gt;4)-alpha-D-galacturonan methyl ester to give oligosaccharides with 4-deoxy-6-O-methyl-alpha-D-galact-4-enuronosyl groups at their non-reducing ends.</text>
        <dbReference type="EC" id="4.2.2.10"/>
    </reaction>
</comment>
<dbReference type="InterPro" id="IPR002022">
    <property type="entry name" value="Pec_lyase"/>
</dbReference>
<evidence type="ECO:0000313" key="14">
    <source>
        <dbReference type="EMBL" id="KAF4308731.1"/>
    </source>
</evidence>
<evidence type="ECO:0000256" key="3">
    <source>
        <dbReference type="ARBA" id="ARBA00022525"/>
    </source>
</evidence>
<proteinExistence type="inferred from homology"/>
<dbReference type="PANTHER" id="PTHR31683:SF67">
    <property type="entry name" value="PECTIN LYASE F-RELATED"/>
    <property type="match status" value="1"/>
</dbReference>
<feature type="domain" description="Pectate lyase" evidence="13">
    <location>
        <begin position="96"/>
        <end position="313"/>
    </location>
</feature>
<sequence>MVNMAAVCRAAAFFLPALVAAQSGVVGTPTGFAAGVTGGGSAAAAAPADVDELISWLGDDTARVILIDKEFNFLGTEGTKSEQGCRPDSNTCPDNGGQDAINQANWCDNGSAGDGSSAVTVKYDQAALKGIPVKSNKSIVGVGDKGVLKGKGLSLTGGVENVIIQNIHITELNPQYIWGGDAITLAGSDKVWIDHNKISLVGRQMIVTGYDKAGKVTISNNEFDGTTDWSASCNGEHYWTVLVYGADDQITFANNYMHDTSGRSPKIGGADGAGITFHAVNNVFQTNKGHNFDIGSGAEVLLEGNTFNDCNQPITSKSADAGGAIFNTPSGSESSCSSSLKRNCVANALTSSGDFGTYKDTSVLEGFNGATSIWEAVSAEEAASSVVSNAGIGKIQGGAASNSTAKFRRF</sequence>
<comment type="function">
    <text evidence="9">Pectinolytic enzymes consist of four classes of enzymes: pectin lyase, polygalacturonase, pectin methylesterase and rhamnogalacturonase. Among pectinolytic enzymes, pectin lyase is the most important in depolymerization of pectin, since it cleaves internal glycosidic bonds of highly methylated pectins.</text>
</comment>
<evidence type="ECO:0000256" key="5">
    <source>
        <dbReference type="ARBA" id="ARBA00023157"/>
    </source>
</evidence>
<dbReference type="SUPFAM" id="SSF51126">
    <property type="entry name" value="Pectin lyase-like"/>
    <property type="match status" value="1"/>
</dbReference>
<evidence type="ECO:0000256" key="6">
    <source>
        <dbReference type="ARBA" id="ARBA00023180"/>
    </source>
</evidence>
<dbReference type="EMBL" id="WWBZ02000022">
    <property type="protein sequence ID" value="KAF4308731.1"/>
    <property type="molecule type" value="Genomic_DNA"/>
</dbReference>
<dbReference type="Proteomes" id="UP000572817">
    <property type="component" value="Unassembled WGS sequence"/>
</dbReference>
<evidence type="ECO:0000256" key="11">
    <source>
        <dbReference type="RuleBase" id="RU361173"/>
    </source>
</evidence>
<dbReference type="GO" id="GO:0047490">
    <property type="term" value="F:pectin lyase activity"/>
    <property type="evidence" value="ECO:0007669"/>
    <property type="project" value="UniProtKB-EC"/>
</dbReference>
<protein>
    <recommendedName>
        <fullName evidence="10">pectin lyase</fullName>
        <ecNumber evidence="10">4.2.2.10</ecNumber>
    </recommendedName>
</protein>
<feature type="signal peptide" evidence="12">
    <location>
        <begin position="1"/>
        <end position="21"/>
    </location>
</feature>
<dbReference type="AlphaFoldDB" id="A0A8H4IWY8"/>
<keyword evidence="5" id="KW-1015">Disulfide bond</keyword>
<evidence type="ECO:0000256" key="2">
    <source>
        <dbReference type="ARBA" id="ARBA00010980"/>
    </source>
</evidence>
<comment type="subcellular location">
    <subcellularLocation>
        <location evidence="1 11">Secreted</location>
    </subcellularLocation>
</comment>
<gene>
    <name evidence="14" type="ORF">GTA08_BOTSDO04061</name>
</gene>
<keyword evidence="15" id="KW-1185">Reference proteome</keyword>
<evidence type="ECO:0000256" key="12">
    <source>
        <dbReference type="SAM" id="SignalP"/>
    </source>
</evidence>
<reference evidence="14" key="1">
    <citation type="submission" date="2020-04" db="EMBL/GenBank/DDBJ databases">
        <title>Genome Assembly and Annotation of Botryosphaeria dothidea sdau 11-99, a Latent Pathogen of Apple Fruit Ring Rot in China.</title>
        <authorList>
            <person name="Yu C."/>
            <person name="Diao Y."/>
            <person name="Lu Q."/>
            <person name="Zhao J."/>
            <person name="Cui S."/>
            <person name="Peng C."/>
            <person name="He B."/>
            <person name="Liu H."/>
        </authorList>
    </citation>
    <scope>NUCLEOTIDE SEQUENCE [LARGE SCALE GENOMIC DNA]</scope>
    <source>
        <strain evidence="14">Sdau11-99</strain>
    </source>
</reference>
<evidence type="ECO:0000256" key="10">
    <source>
        <dbReference type="ARBA" id="ARBA00039082"/>
    </source>
</evidence>
<dbReference type="Pfam" id="PF00544">
    <property type="entry name" value="Pectate_lyase_4"/>
    <property type="match status" value="1"/>
</dbReference>
<dbReference type="GO" id="GO:0005576">
    <property type="term" value="C:extracellular region"/>
    <property type="evidence" value="ECO:0007669"/>
    <property type="project" value="UniProtKB-SubCell"/>
</dbReference>
<evidence type="ECO:0000256" key="4">
    <source>
        <dbReference type="ARBA" id="ARBA00022729"/>
    </source>
</evidence>
<evidence type="ECO:0000256" key="8">
    <source>
        <dbReference type="ARBA" id="ARBA00036818"/>
    </source>
</evidence>
<keyword evidence="7 11" id="KW-0456">Lyase</keyword>
<dbReference type="InterPro" id="IPR011050">
    <property type="entry name" value="Pectin_lyase_fold/virulence"/>
</dbReference>
<evidence type="ECO:0000256" key="1">
    <source>
        <dbReference type="ARBA" id="ARBA00004613"/>
    </source>
</evidence>
<keyword evidence="3 11" id="KW-0964">Secreted</keyword>
<feature type="chain" id="PRO_5034757006" description="pectin lyase" evidence="12">
    <location>
        <begin position="22"/>
        <end position="410"/>
    </location>
</feature>
<dbReference type="EC" id="4.2.2.10" evidence="10"/>
<name>A0A8H4IWY8_9PEZI</name>
<dbReference type="FunFam" id="2.160.20.10:FF:000003">
    <property type="entry name" value="Pectin lyase F"/>
    <property type="match status" value="1"/>
</dbReference>
<comment type="caution">
    <text evidence="14">The sequence shown here is derived from an EMBL/GenBank/DDBJ whole genome shotgun (WGS) entry which is preliminary data.</text>
</comment>
<dbReference type="PANTHER" id="PTHR31683">
    <property type="entry name" value="PECTATE LYASE 18-RELATED"/>
    <property type="match status" value="1"/>
</dbReference>
<keyword evidence="11" id="KW-0624">Polysaccharide degradation</keyword>
<evidence type="ECO:0000256" key="7">
    <source>
        <dbReference type="ARBA" id="ARBA00023239"/>
    </source>
</evidence>
<evidence type="ECO:0000256" key="9">
    <source>
        <dbReference type="ARBA" id="ARBA00037631"/>
    </source>
</evidence>
<keyword evidence="4 12" id="KW-0732">Signal</keyword>
<accession>A0A8H4IWY8</accession>
<keyword evidence="11" id="KW-0119">Carbohydrate metabolism</keyword>
<keyword evidence="6" id="KW-0325">Glycoprotein</keyword>
<dbReference type="SMART" id="SM00656">
    <property type="entry name" value="Amb_all"/>
    <property type="match status" value="1"/>
</dbReference>
<evidence type="ECO:0000313" key="15">
    <source>
        <dbReference type="Proteomes" id="UP000572817"/>
    </source>
</evidence>
<dbReference type="InterPro" id="IPR045032">
    <property type="entry name" value="PEL"/>
</dbReference>
<organism evidence="14 15">
    <name type="scientific">Botryosphaeria dothidea</name>
    <dbReference type="NCBI Taxonomy" id="55169"/>
    <lineage>
        <taxon>Eukaryota</taxon>
        <taxon>Fungi</taxon>
        <taxon>Dikarya</taxon>
        <taxon>Ascomycota</taxon>
        <taxon>Pezizomycotina</taxon>
        <taxon>Dothideomycetes</taxon>
        <taxon>Dothideomycetes incertae sedis</taxon>
        <taxon>Botryosphaeriales</taxon>
        <taxon>Botryosphaeriaceae</taxon>
        <taxon>Botryosphaeria</taxon>
    </lineage>
</organism>
<dbReference type="GO" id="GO:0030570">
    <property type="term" value="F:pectate lyase activity"/>
    <property type="evidence" value="ECO:0007669"/>
    <property type="project" value="InterPro"/>
</dbReference>
<dbReference type="InterPro" id="IPR012334">
    <property type="entry name" value="Pectin_lyas_fold"/>
</dbReference>
<dbReference type="Gene3D" id="2.160.20.10">
    <property type="entry name" value="Single-stranded right-handed beta-helix, Pectin lyase-like"/>
    <property type="match status" value="1"/>
</dbReference>